<dbReference type="Gene3D" id="6.10.250.690">
    <property type="match status" value="1"/>
</dbReference>
<dbReference type="InterPro" id="IPR001789">
    <property type="entry name" value="Sig_transdc_resp-reg_receiver"/>
</dbReference>
<dbReference type="GO" id="GO:0000976">
    <property type="term" value="F:transcription cis-regulatory region binding"/>
    <property type="evidence" value="ECO:0007669"/>
    <property type="project" value="TreeGrafter"/>
</dbReference>
<evidence type="ECO:0000256" key="5">
    <source>
        <dbReference type="ARBA" id="ARBA00023163"/>
    </source>
</evidence>
<dbReference type="Proteomes" id="UP000515856">
    <property type="component" value="Chromosome"/>
</dbReference>
<evidence type="ECO:0000256" key="7">
    <source>
        <dbReference type="PROSITE-ProRule" id="PRU01091"/>
    </source>
</evidence>
<dbReference type="InterPro" id="IPR039420">
    <property type="entry name" value="WalR-like"/>
</dbReference>
<dbReference type="SUPFAM" id="SSF52172">
    <property type="entry name" value="CheY-like"/>
    <property type="match status" value="1"/>
</dbReference>
<dbReference type="Pfam" id="PF00486">
    <property type="entry name" value="Trans_reg_C"/>
    <property type="match status" value="1"/>
</dbReference>
<dbReference type="SUPFAM" id="SSF46894">
    <property type="entry name" value="C-terminal effector domain of the bipartite response regulators"/>
    <property type="match status" value="1"/>
</dbReference>
<dbReference type="GO" id="GO:0006355">
    <property type="term" value="P:regulation of DNA-templated transcription"/>
    <property type="evidence" value="ECO:0007669"/>
    <property type="project" value="InterPro"/>
</dbReference>
<dbReference type="Gene3D" id="3.40.50.2300">
    <property type="match status" value="1"/>
</dbReference>
<dbReference type="InterPro" id="IPR016032">
    <property type="entry name" value="Sig_transdc_resp-reg_C-effctor"/>
</dbReference>
<protein>
    <submittedName>
        <fullName evidence="10">Response regulator transcription factor</fullName>
    </submittedName>
</protein>
<dbReference type="GO" id="GO:0005829">
    <property type="term" value="C:cytosol"/>
    <property type="evidence" value="ECO:0007669"/>
    <property type="project" value="TreeGrafter"/>
</dbReference>
<sequence length="225" mass="26061">MQVLIVEDERNLADALRQILEEEKFQTTIAYDGEEGLSYAMSDLFDMIILDVMLPKKNGFEIVQTLREMNHHTPVLMLTALDEIPDKVKGLTLGADDYMTKPFAPAELLARIYALTRRKGEMILHELSFHDLRLQLDTCELLCAQKHITLGYKEFEIMKLFMQHPSMIISKEELITKVWGCDSEAVDNNVEAYISFLRKKLFYLESKVEIKAHRKLGYRLECDAL</sequence>
<keyword evidence="3" id="KW-0805">Transcription regulation</keyword>
<dbReference type="InterPro" id="IPR011006">
    <property type="entry name" value="CheY-like_superfamily"/>
</dbReference>
<dbReference type="FunFam" id="3.40.50.2300:FF:000001">
    <property type="entry name" value="DNA-binding response regulator PhoB"/>
    <property type="match status" value="1"/>
</dbReference>
<dbReference type="SMART" id="SM00448">
    <property type="entry name" value="REC"/>
    <property type="match status" value="1"/>
</dbReference>
<feature type="modified residue" description="4-aspartylphosphate" evidence="6">
    <location>
        <position position="51"/>
    </location>
</feature>
<dbReference type="PROSITE" id="PS50110">
    <property type="entry name" value="RESPONSE_REGULATORY"/>
    <property type="match status" value="1"/>
</dbReference>
<dbReference type="Pfam" id="PF00072">
    <property type="entry name" value="Response_reg"/>
    <property type="match status" value="1"/>
</dbReference>
<dbReference type="AlphaFoldDB" id="A0A7G9GJ16"/>
<dbReference type="GO" id="GO:0032993">
    <property type="term" value="C:protein-DNA complex"/>
    <property type="evidence" value="ECO:0007669"/>
    <property type="project" value="TreeGrafter"/>
</dbReference>
<evidence type="ECO:0000259" key="8">
    <source>
        <dbReference type="PROSITE" id="PS50110"/>
    </source>
</evidence>
<organism evidence="10 11">
    <name type="scientific">[Eubacterium] hominis</name>
    <dbReference type="NCBI Taxonomy" id="2764325"/>
    <lineage>
        <taxon>Bacteria</taxon>
        <taxon>Bacillati</taxon>
        <taxon>Bacillota</taxon>
        <taxon>Erysipelotrichia</taxon>
        <taxon>Erysipelotrichales</taxon>
        <taxon>Erysipelotrichaceae</taxon>
        <taxon>Amedibacillus</taxon>
    </lineage>
</organism>
<evidence type="ECO:0000259" key="9">
    <source>
        <dbReference type="PROSITE" id="PS51755"/>
    </source>
</evidence>
<dbReference type="PANTHER" id="PTHR48111">
    <property type="entry name" value="REGULATOR OF RPOS"/>
    <property type="match status" value="1"/>
</dbReference>
<gene>
    <name evidence="10" type="ORF">H9Q80_10930</name>
</gene>
<dbReference type="EMBL" id="CP060636">
    <property type="protein sequence ID" value="QNM10798.1"/>
    <property type="molecule type" value="Genomic_DNA"/>
</dbReference>
<evidence type="ECO:0000256" key="3">
    <source>
        <dbReference type="ARBA" id="ARBA00023015"/>
    </source>
</evidence>
<keyword evidence="11" id="KW-1185">Reference proteome</keyword>
<evidence type="ECO:0000313" key="10">
    <source>
        <dbReference type="EMBL" id="QNM10798.1"/>
    </source>
</evidence>
<keyword evidence="2" id="KW-0902">Two-component regulatory system</keyword>
<name>A0A7G9GJ16_9FIRM</name>
<dbReference type="InterPro" id="IPR036388">
    <property type="entry name" value="WH-like_DNA-bd_sf"/>
</dbReference>
<feature type="DNA-binding region" description="OmpR/PhoB-type" evidence="7">
    <location>
        <begin position="124"/>
        <end position="222"/>
    </location>
</feature>
<dbReference type="PROSITE" id="PS51755">
    <property type="entry name" value="OMPR_PHOB"/>
    <property type="match status" value="1"/>
</dbReference>
<evidence type="ECO:0000313" key="11">
    <source>
        <dbReference type="Proteomes" id="UP000515856"/>
    </source>
</evidence>
<feature type="domain" description="OmpR/PhoB-type" evidence="9">
    <location>
        <begin position="124"/>
        <end position="222"/>
    </location>
</feature>
<keyword evidence="1 6" id="KW-0597">Phosphoprotein</keyword>
<evidence type="ECO:0000256" key="1">
    <source>
        <dbReference type="ARBA" id="ARBA00022553"/>
    </source>
</evidence>
<evidence type="ECO:0000256" key="4">
    <source>
        <dbReference type="ARBA" id="ARBA00023125"/>
    </source>
</evidence>
<keyword evidence="5" id="KW-0804">Transcription</keyword>
<reference evidence="10 11" key="1">
    <citation type="submission" date="2020-08" db="EMBL/GenBank/DDBJ databases">
        <authorList>
            <person name="Liu C."/>
            <person name="Sun Q."/>
        </authorList>
    </citation>
    <scope>NUCLEOTIDE SEQUENCE [LARGE SCALE GENOMIC DNA]</scope>
    <source>
        <strain evidence="10 11">NSJ-61</strain>
    </source>
</reference>
<evidence type="ECO:0000256" key="6">
    <source>
        <dbReference type="PROSITE-ProRule" id="PRU00169"/>
    </source>
</evidence>
<dbReference type="Gene3D" id="1.10.10.10">
    <property type="entry name" value="Winged helix-like DNA-binding domain superfamily/Winged helix DNA-binding domain"/>
    <property type="match status" value="1"/>
</dbReference>
<evidence type="ECO:0000256" key="2">
    <source>
        <dbReference type="ARBA" id="ARBA00023012"/>
    </source>
</evidence>
<accession>A0A7G9GJ16</accession>
<dbReference type="CDD" id="cd00383">
    <property type="entry name" value="trans_reg_C"/>
    <property type="match status" value="1"/>
</dbReference>
<keyword evidence="4 7" id="KW-0238">DNA-binding</keyword>
<feature type="domain" description="Response regulatory" evidence="8">
    <location>
        <begin position="2"/>
        <end position="116"/>
    </location>
</feature>
<dbReference type="GO" id="GO:0000156">
    <property type="term" value="F:phosphorelay response regulator activity"/>
    <property type="evidence" value="ECO:0007669"/>
    <property type="project" value="TreeGrafter"/>
</dbReference>
<dbReference type="RefSeq" id="WP_117456037.1">
    <property type="nucleotide sequence ID" value="NZ_CP060636.1"/>
</dbReference>
<dbReference type="KEGG" id="ehn:H9Q80_10930"/>
<dbReference type="PANTHER" id="PTHR48111:SF22">
    <property type="entry name" value="REGULATOR OF RPOS"/>
    <property type="match status" value="1"/>
</dbReference>
<dbReference type="SMART" id="SM00862">
    <property type="entry name" value="Trans_reg_C"/>
    <property type="match status" value="1"/>
</dbReference>
<dbReference type="InterPro" id="IPR001867">
    <property type="entry name" value="OmpR/PhoB-type_DNA-bd"/>
</dbReference>
<proteinExistence type="predicted"/>